<comment type="similarity">
    <text evidence="2">Belongs to the Cold-regulated 413 protein family.</text>
</comment>
<evidence type="ECO:0000256" key="5">
    <source>
        <dbReference type="ARBA" id="ARBA00023136"/>
    </source>
</evidence>
<feature type="transmembrane region" description="Helical" evidence="6">
    <location>
        <begin position="23"/>
        <end position="45"/>
    </location>
</feature>
<dbReference type="GeneID" id="104702891"/>
<evidence type="ECO:0000256" key="2">
    <source>
        <dbReference type="ARBA" id="ARBA00005852"/>
    </source>
</evidence>
<feature type="transmembrane region" description="Helical" evidence="6">
    <location>
        <begin position="165"/>
        <end position="187"/>
    </location>
</feature>
<reference evidence="8" key="2">
    <citation type="submission" date="2025-08" db="UniProtKB">
        <authorList>
            <consortium name="RefSeq"/>
        </authorList>
    </citation>
    <scope>IDENTIFICATION</scope>
    <source>
        <tissue evidence="8">Leaf</tissue>
    </source>
</reference>
<keyword evidence="5 6" id="KW-0472">Membrane</keyword>
<keyword evidence="7" id="KW-1185">Reference proteome</keyword>
<evidence type="ECO:0000256" key="6">
    <source>
        <dbReference type="SAM" id="Phobius"/>
    </source>
</evidence>
<comment type="subcellular location">
    <subcellularLocation>
        <location evidence="1">Membrane</location>
        <topology evidence="1">Multi-pass membrane protein</topology>
    </subcellularLocation>
</comment>
<evidence type="ECO:0000313" key="8">
    <source>
        <dbReference type="RefSeq" id="XP_010417114.1"/>
    </source>
</evidence>
<evidence type="ECO:0000256" key="3">
    <source>
        <dbReference type="ARBA" id="ARBA00022692"/>
    </source>
</evidence>
<feature type="transmembrane region" description="Helical" evidence="6">
    <location>
        <begin position="57"/>
        <end position="74"/>
    </location>
</feature>
<dbReference type="PANTHER" id="PTHR33596:SF1">
    <property type="entry name" value="COLD-REGULATED 413 PLASMA MEMBRANE PROTEIN 1-RELATED"/>
    <property type="match status" value="1"/>
</dbReference>
<reference evidence="7" key="1">
    <citation type="journal article" date="2014" name="Nat. Commun.">
        <title>The emerging biofuel crop Camelina sativa retains a highly undifferentiated hexaploid genome structure.</title>
        <authorList>
            <person name="Kagale S."/>
            <person name="Koh C."/>
            <person name="Nixon J."/>
            <person name="Bollina V."/>
            <person name="Clarke W.E."/>
            <person name="Tuteja R."/>
            <person name="Spillane C."/>
            <person name="Robinson S.J."/>
            <person name="Links M.G."/>
            <person name="Clarke C."/>
            <person name="Higgins E.E."/>
            <person name="Huebert T."/>
            <person name="Sharpe A.G."/>
            <person name="Parkin I.A."/>
        </authorList>
    </citation>
    <scope>NUCLEOTIDE SEQUENCE [LARGE SCALE GENOMIC DNA]</scope>
    <source>
        <strain evidence="7">cv. DH55</strain>
    </source>
</reference>
<dbReference type="Proteomes" id="UP000694864">
    <property type="component" value="Chromosome 7"/>
</dbReference>
<organism evidence="7 8">
    <name type="scientific">Camelina sativa</name>
    <name type="common">False flax</name>
    <name type="synonym">Myagrum sativum</name>
    <dbReference type="NCBI Taxonomy" id="90675"/>
    <lineage>
        <taxon>Eukaryota</taxon>
        <taxon>Viridiplantae</taxon>
        <taxon>Streptophyta</taxon>
        <taxon>Embryophyta</taxon>
        <taxon>Tracheophyta</taxon>
        <taxon>Spermatophyta</taxon>
        <taxon>Magnoliopsida</taxon>
        <taxon>eudicotyledons</taxon>
        <taxon>Gunneridae</taxon>
        <taxon>Pentapetalae</taxon>
        <taxon>rosids</taxon>
        <taxon>malvids</taxon>
        <taxon>Brassicales</taxon>
        <taxon>Brassicaceae</taxon>
        <taxon>Camelineae</taxon>
        <taxon>Camelina</taxon>
    </lineage>
</organism>
<dbReference type="InterPro" id="IPR008892">
    <property type="entry name" value="COR413"/>
</dbReference>
<dbReference type="Pfam" id="PF05562">
    <property type="entry name" value="WCOR413"/>
    <property type="match status" value="1"/>
</dbReference>
<dbReference type="PANTHER" id="PTHR33596">
    <property type="entry name" value="COLD-REGULATED 413 PLASMA MEMBRANE PROTEIN 2"/>
    <property type="match status" value="1"/>
</dbReference>
<name>A0ABM0SWF6_CAMSA</name>
<dbReference type="RefSeq" id="XP_010417114.1">
    <property type="nucleotide sequence ID" value="XM_010418812.2"/>
</dbReference>
<evidence type="ECO:0000256" key="1">
    <source>
        <dbReference type="ARBA" id="ARBA00004141"/>
    </source>
</evidence>
<accession>A0ABM0SWF6</accession>
<gene>
    <name evidence="8" type="primary">LOC104702891</name>
</gene>
<sequence>MEKIEFLAEFQVAAEKLSHSNGVLVMITLFLRWVACFAAVFLMILDGTKWKYPNNMLTSLLAPYLCASLPLVIFQFFRAGFGKWIALFTVVLRLFLPNHFPELLEIPSATILFIVATPRDLVDAFRDDLKYTGGNVSLLTSFYLLDRHTKACGGFKNSFTQKDKLTYTICLYILSFYPFFSAFASLFY</sequence>
<evidence type="ECO:0000313" key="7">
    <source>
        <dbReference type="Proteomes" id="UP000694864"/>
    </source>
</evidence>
<proteinExistence type="inferred from homology"/>
<keyword evidence="3 6" id="KW-0812">Transmembrane</keyword>
<evidence type="ECO:0000256" key="4">
    <source>
        <dbReference type="ARBA" id="ARBA00022989"/>
    </source>
</evidence>
<protein>
    <submittedName>
        <fullName evidence="8">Cold-regulated 413 plasma membrane protein 3</fullName>
    </submittedName>
</protein>
<keyword evidence="4 6" id="KW-1133">Transmembrane helix</keyword>